<dbReference type="InParanoid" id="Q01XQ1"/>
<dbReference type="Pfam" id="PF25183">
    <property type="entry name" value="OMP_b-brl_4"/>
    <property type="match status" value="1"/>
</dbReference>
<gene>
    <name evidence="3" type="ordered locus">Acid_4605</name>
</gene>
<dbReference type="Pfam" id="PF13620">
    <property type="entry name" value="CarboxypepD_reg"/>
    <property type="match status" value="1"/>
</dbReference>
<dbReference type="EMBL" id="CP000473">
    <property type="protein sequence ID" value="ABJ85564.1"/>
    <property type="molecule type" value="Genomic_DNA"/>
</dbReference>
<reference evidence="3" key="1">
    <citation type="submission" date="2006-10" db="EMBL/GenBank/DDBJ databases">
        <title>Complete sequence of Solibacter usitatus Ellin6076.</title>
        <authorList>
            <consortium name="US DOE Joint Genome Institute"/>
            <person name="Copeland A."/>
            <person name="Lucas S."/>
            <person name="Lapidus A."/>
            <person name="Barry K."/>
            <person name="Detter J.C."/>
            <person name="Glavina del Rio T."/>
            <person name="Hammon N."/>
            <person name="Israni S."/>
            <person name="Dalin E."/>
            <person name="Tice H."/>
            <person name="Pitluck S."/>
            <person name="Thompson L.S."/>
            <person name="Brettin T."/>
            <person name="Bruce D."/>
            <person name="Han C."/>
            <person name="Tapia R."/>
            <person name="Gilna P."/>
            <person name="Schmutz J."/>
            <person name="Larimer F."/>
            <person name="Land M."/>
            <person name="Hauser L."/>
            <person name="Kyrpides N."/>
            <person name="Mikhailova N."/>
            <person name="Janssen P.H."/>
            <person name="Kuske C.R."/>
            <person name="Richardson P."/>
        </authorList>
    </citation>
    <scope>NUCLEOTIDE SEQUENCE</scope>
    <source>
        <strain evidence="3">Ellin6076</strain>
    </source>
</reference>
<dbReference type="eggNOG" id="COG1629">
    <property type="taxonomic scope" value="Bacteria"/>
</dbReference>
<accession>Q01XQ1</accession>
<sequence precursor="true">MYLPTTRIVSLCALLLCLAAPTYTQTLTTGDVAGIIADGTGAVVPNATVTLKYADTNETRTSVTNSAGQYRFSLLKPGAYTISAATAGLKSGTAKIDVSVGQAQELNLTMSVQGTQEVIEVKAESTVIQTENANLASSISTKQVVELPMNGGDVTTVAFTVPGVRMNVGGGNGNLNANGIPLTSVLFTLNGADVMDPYNNLNNSGASNNLLGANEVAEAAVILNAYSPQYGRMAGAQVNVVGKTGTNGYHGNLVYNYNDAIMNANSFFLNSAGTARGRSVANLFGGSVGGPVRKNRTFFFVDMEGLHYALPGGSVVSIPSVELENYALAHAAPSAVPIYQAAIKLWNNAPGLSRAVNVTNGSGTLQDRNNHLGCGTHTFSGQVNGGANFGANPYVNGASGPRFGIDVPCARAFATTTSSVNTENLFISKVDHNISEKQKLGLRYQYDWGLQATSTSAIAHIFDSKSNQPQHQGQLNYNYVITPTLVNSFIGQSSWYTAIFGVQDFAATQAAIPVRLSLGDGGANGSTNFATLGSSLPTGRNVGQLQLIDDLSWVKGTHVFKAGVNYRYNRVTDTSIAGSSIAGLYTFKDIYDFTTGVVNATGQGSTFAQSYPLLAAAHIRVYSLNWYLSDEWSLSKKVKLQYGLRFERDKNPVCVDSCFSRMNTEFLANGYQAGANVPYNSTITTGLKQAYKNYEAVLPEPRVGIVWSPFGSGKTVVRTGIGLFSSLPSASVVSSIFNNAPNKFSPSIGAGNVGLASDPSTSQATALASFNIFEANFSKGATLSQIQAALAGKTTFAAPGYYAPPEDFRPPRIWQWSFEIEHPLSSRNVLALTYAGNHGNNESVSNTTLNNFITTPSKFVPGFLGLPSAAPDPRFNTITQVQLSGINNYNGLSVQLRHAYSYGFQGQLGYTWSHGLARTAVYDPNNLNFGYSNSALDNRHQLTADLIWNMPRLHNGLLDRAAGGWTIGVKVFAFTGRPFTVSNGQLGGQINANFSGTILADLVDPTALGKHCDTGAILTPCLTQSQFVQTSSNLSAQNNYGNIPPNAFYGPGYFDVDTMVTKTVRVRERMNFQIGGSMYNVMNHPNFGQPNGTATGATLGTITGTVSQPVSIYGSGQGAIVSGRVIVATAKFTF</sequence>
<dbReference type="OrthoDB" id="97893at2"/>
<dbReference type="InterPro" id="IPR008969">
    <property type="entry name" value="CarboxyPept-like_regulatory"/>
</dbReference>
<feature type="signal peptide" evidence="1">
    <location>
        <begin position="1"/>
        <end position="24"/>
    </location>
</feature>
<dbReference type="KEGG" id="sus:Acid_4605"/>
<dbReference type="SUPFAM" id="SSF56935">
    <property type="entry name" value="Porins"/>
    <property type="match status" value="1"/>
</dbReference>
<proteinExistence type="predicted"/>
<dbReference type="Gene3D" id="2.60.40.1120">
    <property type="entry name" value="Carboxypeptidase-like, regulatory domain"/>
    <property type="match status" value="1"/>
</dbReference>
<organism evidence="3">
    <name type="scientific">Solibacter usitatus (strain Ellin6076)</name>
    <dbReference type="NCBI Taxonomy" id="234267"/>
    <lineage>
        <taxon>Bacteria</taxon>
        <taxon>Pseudomonadati</taxon>
        <taxon>Acidobacteriota</taxon>
        <taxon>Terriglobia</taxon>
        <taxon>Bryobacterales</taxon>
        <taxon>Solibacteraceae</taxon>
        <taxon>Candidatus Solibacter</taxon>
    </lineage>
</organism>
<name>Q01XQ1_SOLUE</name>
<dbReference type="AlphaFoldDB" id="Q01XQ1"/>
<feature type="domain" description="TonB-dependent transporter Oar-like beta-barrel" evidence="2">
    <location>
        <begin position="243"/>
        <end position="1108"/>
    </location>
</feature>
<dbReference type="InterPro" id="IPR057601">
    <property type="entry name" value="Oar-like_b-barrel"/>
</dbReference>
<evidence type="ECO:0000313" key="3">
    <source>
        <dbReference type="EMBL" id="ABJ85564.1"/>
    </source>
</evidence>
<protein>
    <submittedName>
        <fullName evidence="3">Cna B domain protein</fullName>
    </submittedName>
</protein>
<dbReference type="SUPFAM" id="SSF49464">
    <property type="entry name" value="Carboxypeptidase regulatory domain-like"/>
    <property type="match status" value="1"/>
</dbReference>
<evidence type="ECO:0000256" key="1">
    <source>
        <dbReference type="SAM" id="SignalP"/>
    </source>
</evidence>
<keyword evidence="1" id="KW-0732">Signal</keyword>
<dbReference type="HOGENOM" id="CLU_006298_0_0_0"/>
<feature type="chain" id="PRO_5004162863" evidence="1">
    <location>
        <begin position="25"/>
        <end position="1134"/>
    </location>
</feature>
<evidence type="ECO:0000259" key="2">
    <source>
        <dbReference type="Pfam" id="PF25183"/>
    </source>
</evidence>
<dbReference type="STRING" id="234267.Acid_4605"/>